<proteinExistence type="predicted"/>
<feature type="compositionally biased region" description="Low complexity" evidence="2">
    <location>
        <begin position="42"/>
        <end position="54"/>
    </location>
</feature>
<reference evidence="3" key="1">
    <citation type="submission" date="2022-09" db="EMBL/GenBank/DDBJ databases">
        <title>Chromosome-level assembly of Trichoderma breve T069, a fungus used in development of biopesticide product.</title>
        <authorList>
            <person name="Lin R."/>
            <person name="Liu T."/>
        </authorList>
    </citation>
    <scope>NUCLEOTIDE SEQUENCE</scope>
    <source>
        <strain evidence="3">T069</strain>
    </source>
</reference>
<feature type="coiled-coil region" evidence="1">
    <location>
        <begin position="58"/>
        <end position="99"/>
    </location>
</feature>
<comment type="caution">
    <text evidence="3">The sequence shown here is derived from an EMBL/GenBank/DDBJ whole genome shotgun (WGS) entry which is preliminary data.</text>
</comment>
<evidence type="ECO:0000313" key="4">
    <source>
        <dbReference type="Proteomes" id="UP001140511"/>
    </source>
</evidence>
<dbReference type="AlphaFoldDB" id="A0A9W9BC94"/>
<sequence>MDRRTTSNWMRPPKENLGSLVQATYHKILSWQKDQIRHTQTSASRRAPRSAAAPYEQVKRESNELQEIRHHAQSLENTVHKLTKELKIAREEISILRKAVTENEAIITQAHATAISTLAGNVSRGITDDMIREELNKFLQTEFFSWCADLCTEKILDEQAALHKLLQDGIINKRESYLKSPEYLKFTLNTPDGNGPFVLLQAVLIHRLCHFYLCDAYFLAKELHSNTNNRSNLCQLERIFGQTINWRIQTVECLEKSVPIVNENLQREVQMFVEDYKFLLSEVYDHEAHQDLVQIFADFAKLALKMWKTQTNIKWYDLNSFEEPHFQPGNPWIEVDHSLMSRMGRHLNGRPIGLLIHPMITSQSPSKSDKMEEVVWLKALAWVSDKDEPTNEELVGQADSHRV</sequence>
<dbReference type="EMBL" id="JAOPEN010000003">
    <property type="protein sequence ID" value="KAJ4860592.1"/>
    <property type="molecule type" value="Genomic_DNA"/>
</dbReference>
<protein>
    <submittedName>
        <fullName evidence="3">Uncharacterized protein</fullName>
    </submittedName>
</protein>
<organism evidence="3 4">
    <name type="scientific">Trichoderma breve</name>
    <dbReference type="NCBI Taxonomy" id="2034170"/>
    <lineage>
        <taxon>Eukaryota</taxon>
        <taxon>Fungi</taxon>
        <taxon>Dikarya</taxon>
        <taxon>Ascomycota</taxon>
        <taxon>Pezizomycotina</taxon>
        <taxon>Sordariomycetes</taxon>
        <taxon>Hypocreomycetidae</taxon>
        <taxon>Hypocreales</taxon>
        <taxon>Hypocreaceae</taxon>
        <taxon>Trichoderma</taxon>
    </lineage>
</organism>
<keyword evidence="4" id="KW-1185">Reference proteome</keyword>
<evidence type="ECO:0000313" key="3">
    <source>
        <dbReference type="EMBL" id="KAJ4860592.1"/>
    </source>
</evidence>
<dbReference type="GeneID" id="80867478"/>
<evidence type="ECO:0000256" key="1">
    <source>
        <dbReference type="SAM" id="Coils"/>
    </source>
</evidence>
<dbReference type="RefSeq" id="XP_056029648.1">
    <property type="nucleotide sequence ID" value="XM_056172790.1"/>
</dbReference>
<feature type="region of interest" description="Disordered" evidence="2">
    <location>
        <begin position="36"/>
        <end position="55"/>
    </location>
</feature>
<accession>A0A9W9BC94</accession>
<keyword evidence="1" id="KW-0175">Coiled coil</keyword>
<evidence type="ECO:0000256" key="2">
    <source>
        <dbReference type="SAM" id="MobiDB-lite"/>
    </source>
</evidence>
<name>A0A9W9BC94_9HYPO</name>
<dbReference type="Proteomes" id="UP001140511">
    <property type="component" value="Unassembled WGS sequence"/>
</dbReference>
<gene>
    <name evidence="3" type="ORF">T069G_05580</name>
</gene>